<dbReference type="InterPro" id="IPR035474">
    <property type="entry name" value="SIS_Kpsf"/>
</dbReference>
<dbReference type="RefSeq" id="WP_275310865.1">
    <property type="nucleotide sequence ID" value="NZ_CP095749.1"/>
</dbReference>
<dbReference type="Proteomes" id="UP001218629">
    <property type="component" value="Chromosome"/>
</dbReference>
<proteinExistence type="predicted"/>
<dbReference type="InterPro" id="IPR001347">
    <property type="entry name" value="SIS_dom"/>
</dbReference>
<evidence type="ECO:0000313" key="3">
    <source>
        <dbReference type="Proteomes" id="UP001218629"/>
    </source>
</evidence>
<feature type="domain" description="SIS" evidence="1">
    <location>
        <begin position="23"/>
        <end position="166"/>
    </location>
</feature>
<dbReference type="InterPro" id="IPR050986">
    <property type="entry name" value="GutQ/KpsF_isomerases"/>
</dbReference>
<accession>A0ABY8AKG7</accession>
<dbReference type="PANTHER" id="PTHR42745">
    <property type="match status" value="1"/>
</dbReference>
<evidence type="ECO:0000259" key="1">
    <source>
        <dbReference type="PROSITE" id="PS51464"/>
    </source>
</evidence>
<evidence type="ECO:0000313" key="2">
    <source>
        <dbReference type="EMBL" id="WEB44691.1"/>
    </source>
</evidence>
<sequence length="187" mass="19031">MLHEAEAVRRASERLEPDVVAEALELLRTCTRLVICIGTGTSGLVAAKLAATFTVSGTPAVFLNASNALHGGLGLIQSGDIAIAVSNSGRTAETLQVAQQLNELDILVIALTGDTQAPLAHQADVVLDASVTAEACPLEMVPTASAAVTLAMGDALAMSLAGRGGWSRGDLARVHPAGTLGAWARGQ</sequence>
<dbReference type="Pfam" id="PF01380">
    <property type="entry name" value="SIS"/>
    <property type="match status" value="1"/>
</dbReference>
<dbReference type="Gene3D" id="3.40.50.10490">
    <property type="entry name" value="Glucose-6-phosphate isomerase like protein, domain 1"/>
    <property type="match status" value="1"/>
</dbReference>
<dbReference type="InterPro" id="IPR046348">
    <property type="entry name" value="SIS_dom_sf"/>
</dbReference>
<gene>
    <name evidence="2" type="ORF">MOV08_39010</name>
</gene>
<dbReference type="SUPFAM" id="SSF53697">
    <property type="entry name" value="SIS domain"/>
    <property type="match status" value="1"/>
</dbReference>
<protein>
    <submittedName>
        <fullName evidence="2">SIS domain-containing protein</fullName>
    </submittedName>
</protein>
<organism evidence="2 3">
    <name type="scientific">Streptomyces yunnanensis</name>
    <dbReference type="NCBI Taxonomy" id="156453"/>
    <lineage>
        <taxon>Bacteria</taxon>
        <taxon>Bacillati</taxon>
        <taxon>Actinomycetota</taxon>
        <taxon>Actinomycetes</taxon>
        <taxon>Kitasatosporales</taxon>
        <taxon>Streptomycetaceae</taxon>
        <taxon>Streptomyces</taxon>
    </lineage>
</organism>
<dbReference type="PROSITE" id="PS51464">
    <property type="entry name" value="SIS"/>
    <property type="match status" value="1"/>
</dbReference>
<dbReference type="CDD" id="cd05014">
    <property type="entry name" value="SIS_Kpsf"/>
    <property type="match status" value="1"/>
</dbReference>
<name>A0ABY8AKG7_9ACTN</name>
<keyword evidence="3" id="KW-1185">Reference proteome</keyword>
<reference evidence="2 3" key="1">
    <citation type="submission" date="2022-03" db="EMBL/GenBank/DDBJ databases">
        <title>Streptomyces yunnanensis P86,complete genome.</title>
        <authorList>
            <person name="Chen S."/>
            <person name="Zhang Q."/>
        </authorList>
    </citation>
    <scope>NUCLEOTIDE SEQUENCE [LARGE SCALE GENOMIC DNA]</scope>
    <source>
        <strain evidence="2 3">P86</strain>
    </source>
</reference>
<dbReference type="EMBL" id="CP095749">
    <property type="protein sequence ID" value="WEB44691.1"/>
    <property type="molecule type" value="Genomic_DNA"/>
</dbReference>
<dbReference type="PANTHER" id="PTHR42745:SF1">
    <property type="entry name" value="ARABINOSE 5-PHOSPHATE ISOMERASE KDSD"/>
    <property type="match status" value="1"/>
</dbReference>